<protein>
    <submittedName>
        <fullName evidence="2">Uncharacterized protein</fullName>
    </submittedName>
</protein>
<dbReference type="Proteomes" id="UP000245535">
    <property type="component" value="Unassembled WGS sequence"/>
</dbReference>
<evidence type="ECO:0000313" key="2">
    <source>
        <dbReference type="EMBL" id="PWJ42963.1"/>
    </source>
</evidence>
<keyword evidence="1" id="KW-0175">Coiled coil</keyword>
<evidence type="ECO:0000313" key="3">
    <source>
        <dbReference type="Proteomes" id="UP000245535"/>
    </source>
</evidence>
<proteinExistence type="predicted"/>
<evidence type="ECO:0000256" key="1">
    <source>
        <dbReference type="SAM" id="Coils"/>
    </source>
</evidence>
<sequence length="434" mass="50856">MKLEELFEIEKLEREYLNATHESTEELIFSDEEFSLLEAVYEAHSNENIKISGVYYDDETLTKLKDTFETIALGETVDVPSFLSEEQKKLVELLFEKLNAAEEVWEYEDENNWEFHPAINSVGVLFMLNEIDRDFEGEKDQVEHHVLTEEEFKFLSAVFDEKYSEEGLELGDFTFNFEELDYIRSVFSEADLLSFVELGDEKKAFIIQILDKASALSDEEQAELKTLEQLFESSLDEEGLSNVFSEQESLLLSVVFNKKEGQDGIQINKSTFTPAQINYLERVFKQKEAWDPAGTSLNFDEEQEEMVVHILDIFDEYLYEPFDESQIERDLEILFIMDQFERDEMQAKGEQDGDLLFNNSQFELLKAIYTENSPSELVLELEKLVFNKEELISLEHIFSEENPLEHLYNLEGNKRMFVQSLLETAIRFWDEQES</sequence>
<keyword evidence="3" id="KW-1185">Reference proteome</keyword>
<organism evidence="2 3">
    <name type="scientific">Sediminitomix flava</name>
    <dbReference type="NCBI Taxonomy" id="379075"/>
    <lineage>
        <taxon>Bacteria</taxon>
        <taxon>Pseudomonadati</taxon>
        <taxon>Bacteroidota</taxon>
        <taxon>Cytophagia</taxon>
        <taxon>Cytophagales</taxon>
        <taxon>Flammeovirgaceae</taxon>
        <taxon>Sediminitomix</taxon>
    </lineage>
</organism>
<accession>A0A315ZCZ0</accession>
<name>A0A315ZCZ0_SEDFL</name>
<reference evidence="2 3" key="1">
    <citation type="submission" date="2018-03" db="EMBL/GenBank/DDBJ databases">
        <title>Genomic Encyclopedia of Archaeal and Bacterial Type Strains, Phase II (KMG-II): from individual species to whole genera.</title>
        <authorList>
            <person name="Goeker M."/>
        </authorList>
    </citation>
    <scope>NUCLEOTIDE SEQUENCE [LARGE SCALE GENOMIC DNA]</scope>
    <source>
        <strain evidence="2 3">DSM 28229</strain>
    </source>
</reference>
<dbReference type="EMBL" id="QGDO01000002">
    <property type="protein sequence ID" value="PWJ42963.1"/>
    <property type="molecule type" value="Genomic_DNA"/>
</dbReference>
<feature type="coiled-coil region" evidence="1">
    <location>
        <begin position="210"/>
        <end position="237"/>
    </location>
</feature>
<dbReference type="OrthoDB" id="975319at2"/>
<comment type="caution">
    <text evidence="2">The sequence shown here is derived from an EMBL/GenBank/DDBJ whole genome shotgun (WGS) entry which is preliminary data.</text>
</comment>
<gene>
    <name evidence="2" type="ORF">BC781_102510</name>
</gene>
<dbReference type="RefSeq" id="WP_109617098.1">
    <property type="nucleotide sequence ID" value="NZ_QGDO01000002.1"/>
</dbReference>
<dbReference type="AlphaFoldDB" id="A0A315ZCZ0"/>